<dbReference type="GO" id="GO:0004519">
    <property type="term" value="F:endonuclease activity"/>
    <property type="evidence" value="ECO:0007669"/>
    <property type="project" value="InterPro"/>
</dbReference>
<dbReference type="InterPro" id="IPR027434">
    <property type="entry name" value="Homing_endonucl"/>
</dbReference>
<protein>
    <recommendedName>
        <fullName evidence="1">Homing endonuclease LAGLIDADG domain-containing protein</fullName>
    </recommendedName>
</protein>
<dbReference type="SUPFAM" id="SSF55608">
    <property type="entry name" value="Homing endonucleases"/>
    <property type="match status" value="2"/>
</dbReference>
<name>S5U3N7_9ASCO</name>
<dbReference type="PANTHER" id="PTHR36181">
    <property type="entry name" value="INTRON-ENCODED ENDONUCLEASE AI3-RELATED"/>
    <property type="match status" value="1"/>
</dbReference>
<geneLocation type="mitochondrion" evidence="2"/>
<sequence length="365" mass="43075">MVTRYKIHENEMGNRGSKSLLINSVKEQRVYGSYRNFLFPKQINQFRLRCTLTACESKCQVKIPSKFNLNKTSILDPWFVTGLTDSEGYFLLKKHRSSFQCQFGITLHSTDKQLVSDIYKFFNCGTLNLNKKRNVCIFQTSSINDLVNKIIPHFEMYPLQTQKKADFLLFKEAVLLKLNKHLNVEDFIKLKASMNRGLSLKLKDTYPNIIPTIRPTIFLNKNWAPMWIAGFVSGDGGFYISIVKNKYLKFRFVICQNIRDKELIEYFKIYFKCGTLYQNKKDNCIYYTVTNKDELRNIIAPFFSTWKVKGIKYNNFVKWLHILELYKGKQLKNEDLLKIKEIINSMNSYYLINLKEKQMNIDDLN</sequence>
<dbReference type="PANTHER" id="PTHR36181:SF4">
    <property type="entry name" value="LAGLIDADG ENDONUCLEASE"/>
    <property type="match status" value="1"/>
</dbReference>
<gene>
    <name evidence="2" type="primary">rnl-i2</name>
</gene>
<dbReference type="InterPro" id="IPR004860">
    <property type="entry name" value="LAGLIDADG_dom"/>
</dbReference>
<proteinExistence type="predicted"/>
<dbReference type="GO" id="GO:0005739">
    <property type="term" value="C:mitochondrion"/>
    <property type="evidence" value="ECO:0007669"/>
    <property type="project" value="UniProtKB-ARBA"/>
</dbReference>
<evidence type="ECO:0000259" key="1">
    <source>
        <dbReference type="Pfam" id="PF00961"/>
    </source>
</evidence>
<dbReference type="InterPro" id="IPR051289">
    <property type="entry name" value="LAGLIDADG_Endonuclease"/>
</dbReference>
<keyword evidence="2" id="KW-0496">Mitochondrion</keyword>
<reference evidence="2" key="1">
    <citation type="submission" date="2013-04" db="EMBL/GenBank/DDBJ databases">
        <authorList>
            <person name="Hegedusova E."/>
            <person name="Brejova B."/>
            <person name="Nosek J."/>
        </authorList>
    </citation>
    <scope>NUCLEOTIDE SEQUENCE</scope>
    <source>
        <strain evidence="2">NCAIM Y.01608</strain>
    </source>
</reference>
<accession>S5U3N7</accession>
<organism evidence="2">
    <name type="scientific">Ogataea polymorpha</name>
    <dbReference type="NCBI Taxonomy" id="460523"/>
    <lineage>
        <taxon>Eukaryota</taxon>
        <taxon>Fungi</taxon>
        <taxon>Dikarya</taxon>
        <taxon>Ascomycota</taxon>
        <taxon>Saccharomycotina</taxon>
        <taxon>Pichiomycetes</taxon>
        <taxon>Pichiales</taxon>
        <taxon>Pichiaceae</taxon>
        <taxon>Ogataea</taxon>
    </lineage>
</organism>
<feature type="domain" description="Homing endonuclease LAGLIDADG" evidence="1">
    <location>
        <begin position="81"/>
        <end position="174"/>
    </location>
</feature>
<dbReference type="EMBL" id="KC993173">
    <property type="protein sequence ID" value="AGS44028.1"/>
    <property type="molecule type" value="Genomic_DNA"/>
</dbReference>
<dbReference type="AlphaFoldDB" id="S5U3N7"/>
<feature type="domain" description="Homing endonuclease LAGLIDADG" evidence="1">
    <location>
        <begin position="228"/>
        <end position="322"/>
    </location>
</feature>
<evidence type="ECO:0000313" key="2">
    <source>
        <dbReference type="EMBL" id="AGS44028.1"/>
    </source>
</evidence>
<dbReference type="Gene3D" id="3.10.28.10">
    <property type="entry name" value="Homing endonucleases"/>
    <property type="match status" value="2"/>
</dbReference>
<dbReference type="Pfam" id="PF00961">
    <property type="entry name" value="LAGLIDADG_1"/>
    <property type="match status" value="2"/>
</dbReference>